<keyword evidence="1" id="KW-0472">Membrane</keyword>
<organism evidence="2 3">
    <name type="scientific">Heterorhabditis bacteriophora</name>
    <name type="common">Entomopathogenic nematode worm</name>
    <dbReference type="NCBI Taxonomy" id="37862"/>
    <lineage>
        <taxon>Eukaryota</taxon>
        <taxon>Metazoa</taxon>
        <taxon>Ecdysozoa</taxon>
        <taxon>Nematoda</taxon>
        <taxon>Chromadorea</taxon>
        <taxon>Rhabditida</taxon>
        <taxon>Rhabditina</taxon>
        <taxon>Rhabditomorpha</taxon>
        <taxon>Strongyloidea</taxon>
        <taxon>Heterorhabditidae</taxon>
        <taxon>Heterorhabditis</taxon>
    </lineage>
</organism>
<sequence length="90" mass="9736">MYGCVSMSSPFPEKLFTEPSNLSKSLTSGPLMSGTNPPTSLPPNVWSRNSVLLFIYGNDVHLSVVFINSLIVVELIAFHIASNGIIILTL</sequence>
<proteinExistence type="predicted"/>
<accession>A0A1I7WK00</accession>
<dbReference type="WBParaSite" id="Hba_05354">
    <property type="protein sequence ID" value="Hba_05354"/>
    <property type="gene ID" value="Hba_05354"/>
</dbReference>
<evidence type="ECO:0000256" key="1">
    <source>
        <dbReference type="SAM" id="Phobius"/>
    </source>
</evidence>
<reference evidence="3" key="1">
    <citation type="submission" date="2016-11" db="UniProtKB">
        <authorList>
            <consortium name="WormBaseParasite"/>
        </authorList>
    </citation>
    <scope>IDENTIFICATION</scope>
</reference>
<protein>
    <submittedName>
        <fullName evidence="3">Ovule protein</fullName>
    </submittedName>
</protein>
<keyword evidence="2" id="KW-1185">Reference proteome</keyword>
<evidence type="ECO:0000313" key="2">
    <source>
        <dbReference type="Proteomes" id="UP000095283"/>
    </source>
</evidence>
<dbReference type="Proteomes" id="UP000095283">
    <property type="component" value="Unplaced"/>
</dbReference>
<keyword evidence="1" id="KW-0812">Transmembrane</keyword>
<dbReference type="AlphaFoldDB" id="A0A1I7WK00"/>
<keyword evidence="1" id="KW-1133">Transmembrane helix</keyword>
<evidence type="ECO:0000313" key="3">
    <source>
        <dbReference type="WBParaSite" id="Hba_05354"/>
    </source>
</evidence>
<feature type="transmembrane region" description="Helical" evidence="1">
    <location>
        <begin position="60"/>
        <end position="88"/>
    </location>
</feature>
<name>A0A1I7WK00_HETBA</name>